<comment type="caution">
    <text evidence="1">The sequence shown here is derived from an EMBL/GenBank/DDBJ whole genome shotgun (WGS) entry which is preliminary data.</text>
</comment>
<evidence type="ECO:0000313" key="2">
    <source>
        <dbReference type="Proteomes" id="UP000004810"/>
    </source>
</evidence>
<organism evidence="1 2">
    <name type="scientific">Wuchereria bancrofti</name>
    <dbReference type="NCBI Taxonomy" id="6293"/>
    <lineage>
        <taxon>Eukaryota</taxon>
        <taxon>Metazoa</taxon>
        <taxon>Ecdysozoa</taxon>
        <taxon>Nematoda</taxon>
        <taxon>Chromadorea</taxon>
        <taxon>Rhabditida</taxon>
        <taxon>Spirurina</taxon>
        <taxon>Spiruromorpha</taxon>
        <taxon>Filarioidea</taxon>
        <taxon>Onchocercidae</taxon>
        <taxon>Wuchereria</taxon>
    </lineage>
</organism>
<sequence length="56" mass="6135">KPLVVTQSTLRWNATNEMLISASSSANNLVDIGIEIHAFYPSFLVFRQTLQGKVAG</sequence>
<dbReference type="EMBL" id="ADBV01004825">
    <property type="protein sequence ID" value="EJW80100.1"/>
    <property type="molecule type" value="Genomic_DNA"/>
</dbReference>
<proteinExistence type="predicted"/>
<dbReference type="AlphaFoldDB" id="J9AZT1"/>
<feature type="non-terminal residue" evidence="1">
    <location>
        <position position="1"/>
    </location>
</feature>
<gene>
    <name evidence="1" type="ORF">WUBG_08991</name>
</gene>
<reference evidence="2" key="1">
    <citation type="submission" date="2012-08" db="EMBL/GenBank/DDBJ databases">
        <title>The Genome Sequence of Wuchereria bancrofti.</title>
        <authorList>
            <person name="Nutman T.B."/>
            <person name="Fink D.L."/>
            <person name="Russ C."/>
            <person name="Young S."/>
            <person name="Zeng Q."/>
            <person name="Koehrsen M."/>
            <person name="Alvarado L."/>
            <person name="Berlin A."/>
            <person name="Chapman S.B."/>
            <person name="Chen Z."/>
            <person name="Freedman E."/>
            <person name="Gellesch M."/>
            <person name="Goldberg J."/>
            <person name="Griggs A."/>
            <person name="Gujja S."/>
            <person name="Heilman E.R."/>
            <person name="Heiman D."/>
            <person name="Hepburn T."/>
            <person name="Howarth C."/>
            <person name="Jen D."/>
            <person name="Larson L."/>
            <person name="Lewis B."/>
            <person name="Mehta T."/>
            <person name="Park D."/>
            <person name="Pearson M."/>
            <person name="Roberts A."/>
            <person name="Saif S."/>
            <person name="Shea T."/>
            <person name="Shenoy N."/>
            <person name="Sisk P."/>
            <person name="Stolte C."/>
            <person name="Sykes S."/>
            <person name="Walk T."/>
            <person name="White J."/>
            <person name="Yandava C."/>
            <person name="Haas B."/>
            <person name="Henn M.R."/>
            <person name="Nusbaum C."/>
            <person name="Birren B."/>
        </authorList>
    </citation>
    <scope>NUCLEOTIDE SEQUENCE [LARGE SCALE GENOMIC DNA]</scope>
    <source>
        <strain evidence="2">NA</strain>
    </source>
</reference>
<protein>
    <submittedName>
        <fullName evidence="1">Uncharacterized protein</fullName>
    </submittedName>
</protein>
<evidence type="ECO:0000313" key="1">
    <source>
        <dbReference type="EMBL" id="EJW80100.1"/>
    </source>
</evidence>
<dbReference type="Proteomes" id="UP000004810">
    <property type="component" value="Unassembled WGS sequence"/>
</dbReference>
<name>J9AZT1_WUCBA</name>
<accession>J9AZT1</accession>